<evidence type="ECO:0000313" key="2">
    <source>
        <dbReference type="EMBL" id="CAB4966217.1"/>
    </source>
</evidence>
<dbReference type="AlphaFoldDB" id="A0A6J7LDL0"/>
<gene>
    <name evidence="2" type="ORF">UFOPK3879_01176</name>
</gene>
<accession>A0A6J7LDL0</accession>
<sequence length="163" mass="17401">MWITQISKSSSGARLAKSKRLVHCATPASTWISTAKTRSLCSTRTPTTRCASPMSSCMQSRKIATGHTRLLKTVHQCARSRHATCGAKLQPPHGSAQTQACSLTPPLISGTPLMQRAASMAQTHAANTCTSTTQHATWHRSTCSSTSTTPTPSMLTHTVTPLK</sequence>
<evidence type="ECO:0000256" key="1">
    <source>
        <dbReference type="SAM" id="MobiDB-lite"/>
    </source>
</evidence>
<name>A0A6J7LDL0_9ZZZZ</name>
<protein>
    <submittedName>
        <fullName evidence="2">Unannotated protein</fullName>
    </submittedName>
</protein>
<organism evidence="2">
    <name type="scientific">freshwater metagenome</name>
    <dbReference type="NCBI Taxonomy" id="449393"/>
    <lineage>
        <taxon>unclassified sequences</taxon>
        <taxon>metagenomes</taxon>
        <taxon>ecological metagenomes</taxon>
    </lineage>
</organism>
<reference evidence="2" key="1">
    <citation type="submission" date="2020-05" db="EMBL/GenBank/DDBJ databases">
        <authorList>
            <person name="Chiriac C."/>
            <person name="Salcher M."/>
            <person name="Ghai R."/>
            <person name="Kavagutti S V."/>
        </authorList>
    </citation>
    <scope>NUCLEOTIDE SEQUENCE</scope>
</reference>
<feature type="region of interest" description="Disordered" evidence="1">
    <location>
        <begin position="141"/>
        <end position="163"/>
    </location>
</feature>
<proteinExistence type="predicted"/>
<dbReference type="EMBL" id="CAFBNR010000064">
    <property type="protein sequence ID" value="CAB4966217.1"/>
    <property type="molecule type" value="Genomic_DNA"/>
</dbReference>